<evidence type="ECO:0000313" key="1">
    <source>
        <dbReference type="EMBL" id="ORE11937.1"/>
    </source>
</evidence>
<dbReference type="EMBL" id="KV921854">
    <property type="protein sequence ID" value="ORE11937.1"/>
    <property type="molecule type" value="Genomic_DNA"/>
</dbReference>
<name>A0A1X0RIQ7_RHIZD</name>
<dbReference type="VEuPathDB" id="FungiDB:BCV72DRAFT_300595"/>
<protein>
    <submittedName>
        <fullName evidence="1">Uncharacterized protein</fullName>
    </submittedName>
</protein>
<proteinExistence type="predicted"/>
<accession>A0A1X0RIQ7</accession>
<reference evidence="1" key="1">
    <citation type="journal article" date="2016" name="Proc. Natl. Acad. Sci. U.S.A.">
        <title>Lipid metabolic changes in an early divergent fungus govern the establishment of a mutualistic symbiosis with endobacteria.</title>
        <authorList>
            <person name="Lastovetsky O.A."/>
            <person name="Gaspar M.L."/>
            <person name="Mondo S.J."/>
            <person name="LaButti K.M."/>
            <person name="Sandor L."/>
            <person name="Grigoriev I.V."/>
            <person name="Henry S.A."/>
            <person name="Pawlowska T.E."/>
        </authorList>
    </citation>
    <scope>NUCLEOTIDE SEQUENCE [LARGE SCALE GENOMIC DNA]</scope>
    <source>
        <strain evidence="1">ATCC 52814</strain>
    </source>
</reference>
<organism evidence="1">
    <name type="scientific">Rhizopus microsporus var. microsporus</name>
    <dbReference type="NCBI Taxonomy" id="86635"/>
    <lineage>
        <taxon>Eukaryota</taxon>
        <taxon>Fungi</taxon>
        <taxon>Fungi incertae sedis</taxon>
        <taxon>Mucoromycota</taxon>
        <taxon>Mucoromycotina</taxon>
        <taxon>Mucoromycetes</taxon>
        <taxon>Mucorales</taxon>
        <taxon>Mucorineae</taxon>
        <taxon>Rhizopodaceae</taxon>
        <taxon>Rhizopus</taxon>
    </lineage>
</organism>
<dbReference type="AlphaFoldDB" id="A0A1X0RIQ7"/>
<sequence length="88" mass="9685">MKALGTIIKSISKSIRRRNKKQATSGNGKDDAVAEVVQGSSNESRLLISEPMSISVVDEKSTFDFNSSFQFTVDGPQRHLLGKRLDDD</sequence>
<dbReference type="Proteomes" id="UP000242414">
    <property type="component" value="Unassembled WGS sequence"/>
</dbReference>
<gene>
    <name evidence="1" type="ORF">BCV72DRAFT_300595</name>
</gene>